<name>A0ABW6A0T8_9BACT</name>
<dbReference type="PROSITE" id="PS51257">
    <property type="entry name" value="PROKAR_LIPOPROTEIN"/>
    <property type="match status" value="1"/>
</dbReference>
<dbReference type="Proteomes" id="UP001597511">
    <property type="component" value="Unassembled WGS sequence"/>
</dbReference>
<evidence type="ECO:0000313" key="3">
    <source>
        <dbReference type="Proteomes" id="UP001597511"/>
    </source>
</evidence>
<keyword evidence="3" id="KW-1185">Reference proteome</keyword>
<dbReference type="RefSeq" id="WP_386094461.1">
    <property type="nucleotide sequence ID" value="NZ_JBHUOZ010000001.1"/>
</dbReference>
<organism evidence="2 3">
    <name type="scientific">Terrimonas rubra</name>
    <dbReference type="NCBI Taxonomy" id="1035890"/>
    <lineage>
        <taxon>Bacteria</taxon>
        <taxon>Pseudomonadati</taxon>
        <taxon>Bacteroidota</taxon>
        <taxon>Chitinophagia</taxon>
        <taxon>Chitinophagales</taxon>
        <taxon>Chitinophagaceae</taxon>
        <taxon>Terrimonas</taxon>
    </lineage>
</organism>
<evidence type="ECO:0000256" key="1">
    <source>
        <dbReference type="SAM" id="SignalP"/>
    </source>
</evidence>
<dbReference type="NCBIfam" id="NF046077">
    <property type="entry name" value="LPS_M949_RS01915"/>
    <property type="match status" value="1"/>
</dbReference>
<comment type="caution">
    <text evidence="2">The sequence shown here is derived from an EMBL/GenBank/DDBJ whole genome shotgun (WGS) entry which is preliminary data.</text>
</comment>
<feature type="signal peptide" evidence="1">
    <location>
        <begin position="1"/>
        <end position="18"/>
    </location>
</feature>
<sequence length="257" mass="28521">MKTVYLYLLSAVITGLFACNNAADQQAGNADPLNAETDPVARFHIQPVDSASLPPAIKFKGKLYQAWQWQDSLGEHLLITSQVAPAYSTKAGEEEGASASLHAFHYVKQPAGYQLRWQMHDSVEDCPVDVACNYIDSVHITDLDGNGIAETSLLYKVACRGDVSPAYMKLIMHQDSVKYALRGNMWVKLNTEDSFTVTPANVNLETLPKADSEYGRLLQLDGRYENEKDFRAAPPAFLVFARDLWLKKAIETFGEGE</sequence>
<proteinExistence type="predicted"/>
<dbReference type="EMBL" id="JBHUOZ010000001">
    <property type="protein sequence ID" value="MFD2918402.1"/>
    <property type="molecule type" value="Genomic_DNA"/>
</dbReference>
<accession>A0ABW6A0T8</accession>
<protein>
    <submittedName>
        <fullName evidence="2">M949_RS01915 family surface polysaccharide biosynthesis protein</fullName>
    </submittedName>
</protein>
<gene>
    <name evidence="2" type="ORF">ACFS6H_01695</name>
</gene>
<dbReference type="InterPro" id="IPR058148">
    <property type="entry name" value="M949_RS01915-like_dom"/>
</dbReference>
<reference evidence="3" key="1">
    <citation type="journal article" date="2019" name="Int. J. Syst. Evol. Microbiol.">
        <title>The Global Catalogue of Microorganisms (GCM) 10K type strain sequencing project: providing services to taxonomists for standard genome sequencing and annotation.</title>
        <authorList>
            <consortium name="The Broad Institute Genomics Platform"/>
            <consortium name="The Broad Institute Genome Sequencing Center for Infectious Disease"/>
            <person name="Wu L."/>
            <person name="Ma J."/>
        </authorList>
    </citation>
    <scope>NUCLEOTIDE SEQUENCE [LARGE SCALE GENOMIC DNA]</scope>
    <source>
        <strain evidence="3">KCTC 23299</strain>
    </source>
</reference>
<evidence type="ECO:0000313" key="2">
    <source>
        <dbReference type="EMBL" id="MFD2918402.1"/>
    </source>
</evidence>
<keyword evidence="1" id="KW-0732">Signal</keyword>
<feature type="chain" id="PRO_5045733746" evidence="1">
    <location>
        <begin position="19"/>
        <end position="257"/>
    </location>
</feature>